<evidence type="ECO:0000313" key="2">
    <source>
        <dbReference type="EMBL" id="GMF32114.1"/>
    </source>
</evidence>
<proteinExistence type="predicted"/>
<dbReference type="GO" id="GO:0005975">
    <property type="term" value="P:carbohydrate metabolic process"/>
    <property type="evidence" value="ECO:0007669"/>
    <property type="project" value="InterPro"/>
</dbReference>
<evidence type="ECO:0000313" key="3">
    <source>
        <dbReference type="Proteomes" id="UP001165083"/>
    </source>
</evidence>
<protein>
    <submittedName>
        <fullName evidence="2">Unnamed protein product</fullName>
    </submittedName>
</protein>
<keyword evidence="1" id="KW-0732">Signal</keyword>
<gene>
    <name evidence="2" type="ORF">Plil01_001374400</name>
</gene>
<feature type="signal peptide" evidence="1">
    <location>
        <begin position="1"/>
        <end position="25"/>
    </location>
</feature>
<dbReference type="Gene3D" id="2.70.98.10">
    <property type="match status" value="1"/>
</dbReference>
<dbReference type="PANTHER" id="PTHR11122:SF13">
    <property type="entry name" value="GLUCOSE-6-PHOSPHATE 1-EPIMERASE"/>
    <property type="match status" value="1"/>
</dbReference>
<name>A0A9W6X5T9_9STRA</name>
<dbReference type="Pfam" id="PF01263">
    <property type="entry name" value="Aldose_epim"/>
    <property type="match status" value="1"/>
</dbReference>
<accession>A0A9W6X5T9</accession>
<sequence length="188" mass="21046">MVYSFMFKTVALVSTMLASLGVANAELETVKLTHPYGSSAEVFLFGAHVKSFRAAMDPNLDILFMSNESYLDGVNPIRGGIPVVFPNFGSAKRFPSHGFARITNWTLASHEDSTDKTKPSVATFTMAASDSTRKMWPVEFELEYEVKLYANQLETALHVHNTFTEDIGFHALLHNYLWVDDPATRAFR</sequence>
<dbReference type="InterPro" id="IPR011013">
    <property type="entry name" value="Gal_mutarotase_sf_dom"/>
</dbReference>
<dbReference type="GO" id="GO:0047938">
    <property type="term" value="F:glucose-6-phosphate 1-epimerase activity"/>
    <property type="evidence" value="ECO:0007669"/>
    <property type="project" value="TreeGrafter"/>
</dbReference>
<dbReference type="Proteomes" id="UP001165083">
    <property type="component" value="Unassembled WGS sequence"/>
</dbReference>
<dbReference type="GO" id="GO:0005737">
    <property type="term" value="C:cytoplasm"/>
    <property type="evidence" value="ECO:0007669"/>
    <property type="project" value="TreeGrafter"/>
</dbReference>
<keyword evidence="3" id="KW-1185">Reference proteome</keyword>
<dbReference type="EMBL" id="BSXW01000956">
    <property type="protein sequence ID" value="GMF32114.1"/>
    <property type="molecule type" value="Genomic_DNA"/>
</dbReference>
<dbReference type="SUPFAM" id="SSF74650">
    <property type="entry name" value="Galactose mutarotase-like"/>
    <property type="match status" value="1"/>
</dbReference>
<dbReference type="AlphaFoldDB" id="A0A9W6X5T9"/>
<dbReference type="OrthoDB" id="1659429at2759"/>
<organism evidence="2 3">
    <name type="scientific">Phytophthora lilii</name>
    <dbReference type="NCBI Taxonomy" id="2077276"/>
    <lineage>
        <taxon>Eukaryota</taxon>
        <taxon>Sar</taxon>
        <taxon>Stramenopiles</taxon>
        <taxon>Oomycota</taxon>
        <taxon>Peronosporomycetes</taxon>
        <taxon>Peronosporales</taxon>
        <taxon>Peronosporaceae</taxon>
        <taxon>Phytophthora</taxon>
    </lineage>
</organism>
<dbReference type="PANTHER" id="PTHR11122">
    <property type="entry name" value="APOSPORY-ASSOCIATED PROTEIN C-RELATED"/>
    <property type="match status" value="1"/>
</dbReference>
<reference evidence="2" key="1">
    <citation type="submission" date="2023-04" db="EMBL/GenBank/DDBJ databases">
        <title>Phytophthora lilii NBRC 32176.</title>
        <authorList>
            <person name="Ichikawa N."/>
            <person name="Sato H."/>
            <person name="Tonouchi N."/>
        </authorList>
    </citation>
    <scope>NUCLEOTIDE SEQUENCE</scope>
    <source>
        <strain evidence="2">NBRC 32176</strain>
    </source>
</reference>
<comment type="caution">
    <text evidence="2">The sequence shown here is derived from an EMBL/GenBank/DDBJ whole genome shotgun (WGS) entry which is preliminary data.</text>
</comment>
<dbReference type="InterPro" id="IPR014718">
    <property type="entry name" value="GH-type_carb-bd"/>
</dbReference>
<dbReference type="GO" id="GO:0030246">
    <property type="term" value="F:carbohydrate binding"/>
    <property type="evidence" value="ECO:0007669"/>
    <property type="project" value="InterPro"/>
</dbReference>
<dbReference type="InterPro" id="IPR008183">
    <property type="entry name" value="Aldose_1/G6P_1-epimerase"/>
</dbReference>
<evidence type="ECO:0000256" key="1">
    <source>
        <dbReference type="SAM" id="SignalP"/>
    </source>
</evidence>
<feature type="chain" id="PRO_5040936867" evidence="1">
    <location>
        <begin position="26"/>
        <end position="188"/>
    </location>
</feature>